<evidence type="ECO:0000256" key="2">
    <source>
        <dbReference type="ARBA" id="ARBA00023180"/>
    </source>
</evidence>
<evidence type="ECO:0000256" key="4">
    <source>
        <dbReference type="SAM" id="Phobius"/>
    </source>
</evidence>
<evidence type="ECO:0000256" key="3">
    <source>
        <dbReference type="ARBA" id="ARBA00023369"/>
    </source>
</evidence>
<evidence type="ECO:0000313" key="5">
    <source>
        <dbReference type="EMBL" id="EDK43011.1"/>
    </source>
</evidence>
<evidence type="ECO:0000313" key="6">
    <source>
        <dbReference type="Proteomes" id="UP000001996"/>
    </source>
</evidence>
<dbReference type="EMBL" id="CH981524">
    <property type="protein sequence ID" value="EDK43011.1"/>
    <property type="molecule type" value="Genomic_DNA"/>
</dbReference>
<dbReference type="Gene3D" id="1.10.260.130">
    <property type="match status" value="1"/>
</dbReference>
<name>A5DV03_LODEL</name>
<dbReference type="SUPFAM" id="SSF53474">
    <property type="entry name" value="alpha/beta-Hydrolases"/>
    <property type="match status" value="1"/>
</dbReference>
<dbReference type="Proteomes" id="UP000001996">
    <property type="component" value="Unassembled WGS sequence"/>
</dbReference>
<dbReference type="OMA" id="WITGSAN"/>
<dbReference type="PIRSF" id="PIRSF029171">
    <property type="entry name" value="Esterase_LipA"/>
    <property type="match status" value="1"/>
</dbReference>
<dbReference type="KEGG" id="lel:PVL30_001158"/>
<dbReference type="PANTHER" id="PTHR34853:SF1">
    <property type="entry name" value="LIPASE 5"/>
    <property type="match status" value="1"/>
</dbReference>
<feature type="transmembrane region" description="Helical" evidence="4">
    <location>
        <begin position="20"/>
        <end position="37"/>
    </location>
</feature>
<dbReference type="HOGENOM" id="CLU_029538_5_0_1"/>
<dbReference type="GO" id="GO:0016042">
    <property type="term" value="P:lipid catabolic process"/>
    <property type="evidence" value="ECO:0007669"/>
    <property type="project" value="InterPro"/>
</dbReference>
<evidence type="ECO:0000256" key="1">
    <source>
        <dbReference type="ARBA" id="ARBA00022729"/>
    </source>
</evidence>
<dbReference type="Gene3D" id="3.40.50.1820">
    <property type="entry name" value="alpha/beta hydrolase"/>
    <property type="match status" value="1"/>
</dbReference>
<organism evidence="5 6">
    <name type="scientific">Lodderomyces elongisporus (strain ATCC 11503 / CBS 2605 / JCM 1781 / NBRC 1676 / NRRL YB-4239)</name>
    <name type="common">Yeast</name>
    <name type="synonym">Saccharomyces elongisporus</name>
    <dbReference type="NCBI Taxonomy" id="379508"/>
    <lineage>
        <taxon>Eukaryota</taxon>
        <taxon>Fungi</taxon>
        <taxon>Dikarya</taxon>
        <taxon>Ascomycota</taxon>
        <taxon>Saccharomycotina</taxon>
        <taxon>Pichiomycetes</taxon>
        <taxon>Debaryomycetaceae</taxon>
        <taxon>Candida/Lodderomyces clade</taxon>
        <taxon>Lodderomyces</taxon>
    </lineage>
</organism>
<protein>
    <submittedName>
        <fullName evidence="5">Lipase 1</fullName>
    </submittedName>
</protein>
<keyword evidence="2" id="KW-0325">Glycoprotein</keyword>
<keyword evidence="1" id="KW-0732">Signal</keyword>
<dbReference type="ESTHER" id="lodel-a5dv03">
    <property type="family name" value="Fungal-Bact_LIP"/>
</dbReference>
<dbReference type="STRING" id="379508.A5DV03"/>
<dbReference type="InterPro" id="IPR029058">
    <property type="entry name" value="AB_hydrolase_fold"/>
</dbReference>
<keyword evidence="4" id="KW-0472">Membrane</keyword>
<dbReference type="eggNOG" id="ENOG502S2P7">
    <property type="taxonomic scope" value="Eukaryota"/>
</dbReference>
<dbReference type="Pfam" id="PF03583">
    <property type="entry name" value="LIP"/>
    <property type="match status" value="1"/>
</dbReference>
<dbReference type="InParanoid" id="A5DV03"/>
<dbReference type="GeneID" id="5235018"/>
<feature type="transmembrane region" description="Helical" evidence="4">
    <location>
        <begin position="44"/>
        <end position="63"/>
    </location>
</feature>
<keyword evidence="6" id="KW-1185">Reference proteome</keyword>
<gene>
    <name evidence="5" type="ORF">LELG_01189</name>
</gene>
<dbReference type="PANTHER" id="PTHR34853">
    <property type="match status" value="1"/>
</dbReference>
<dbReference type="InterPro" id="IPR005152">
    <property type="entry name" value="Lipase_secreted"/>
</dbReference>
<sequence length="510" mass="56731">MYLYIYLYLSIADFDRCNWFGGTFYFKFLFFIFKFFFGVKSMILNLVILFTFFSTIFAAPTVLTPPTEDDFYSAPIGYEDAEPGEILKIRNTPHPLTSIYFPISIKNSWQVLVRSEDSFGNPNVIATTIMEPYDADPNKVLSYQTFEDSADLDCSPSYGFQQGAPLSTIATQIDMTLIVLALQEGYYVVLPDYEGPKSTFTVGRQSGKATLNSIRATLNSGNFTGIEEDAQVAMWGYSGGSLASGWAAALQPTYAPELKENLIGVALGGFVTNITATAESVDGGLAAGLIPVALTGLANEYNLTDFLFENANQSQINEIKQANQYCLANAVIHYFGDDILTGEYPLFPEGFGLLNVPTLHEVVQENCLVSMNKTMVPEIPVFVYHGTLDQIIPIKDVRTTYKNWCDWGIESFEFAEDLLNGHITETIIGAPAAWTWLQKRFNGEAPVKGCQHTTRLENLFYPNVTDSTLDYLNGLINAVNYYKLGDPGVAADSVNITTVENFFMDIWNYF</sequence>
<proteinExistence type="predicted"/>
<comment type="catalytic activity">
    <reaction evidence="3">
        <text>a triacylglycerol + H2O = a diacylglycerol + a fatty acid + H(+)</text>
        <dbReference type="Rhea" id="RHEA:12044"/>
        <dbReference type="ChEBI" id="CHEBI:15377"/>
        <dbReference type="ChEBI" id="CHEBI:15378"/>
        <dbReference type="ChEBI" id="CHEBI:17855"/>
        <dbReference type="ChEBI" id="CHEBI:18035"/>
        <dbReference type="ChEBI" id="CHEBI:28868"/>
        <dbReference type="EC" id="3.1.1.3"/>
    </reaction>
    <physiologicalReaction direction="left-to-right" evidence="3">
        <dbReference type="Rhea" id="RHEA:12045"/>
    </physiologicalReaction>
</comment>
<dbReference type="OrthoDB" id="2373480at2759"/>
<keyword evidence="4" id="KW-0812">Transmembrane</keyword>
<dbReference type="GO" id="GO:0004806">
    <property type="term" value="F:triacylglycerol lipase activity"/>
    <property type="evidence" value="ECO:0007669"/>
    <property type="project" value="UniProtKB-EC"/>
</dbReference>
<reference evidence="5 6" key="1">
    <citation type="journal article" date="2009" name="Nature">
        <title>Evolution of pathogenicity and sexual reproduction in eight Candida genomes.</title>
        <authorList>
            <person name="Butler G."/>
            <person name="Rasmussen M.D."/>
            <person name="Lin M.F."/>
            <person name="Santos M.A."/>
            <person name="Sakthikumar S."/>
            <person name="Munro C.A."/>
            <person name="Rheinbay E."/>
            <person name="Grabherr M."/>
            <person name="Forche A."/>
            <person name="Reedy J.L."/>
            <person name="Agrafioti I."/>
            <person name="Arnaud M.B."/>
            <person name="Bates S."/>
            <person name="Brown A.J."/>
            <person name="Brunke S."/>
            <person name="Costanzo M.C."/>
            <person name="Fitzpatrick D.A."/>
            <person name="de Groot P.W."/>
            <person name="Harris D."/>
            <person name="Hoyer L.L."/>
            <person name="Hube B."/>
            <person name="Klis F.M."/>
            <person name="Kodira C."/>
            <person name="Lennard N."/>
            <person name="Logue M.E."/>
            <person name="Martin R."/>
            <person name="Neiman A.M."/>
            <person name="Nikolaou E."/>
            <person name="Quail M.A."/>
            <person name="Quinn J."/>
            <person name="Santos M.C."/>
            <person name="Schmitzberger F.F."/>
            <person name="Sherlock G."/>
            <person name="Shah P."/>
            <person name="Silverstein K.A."/>
            <person name="Skrzypek M.S."/>
            <person name="Soll D."/>
            <person name="Staggs R."/>
            <person name="Stansfield I."/>
            <person name="Stumpf M.P."/>
            <person name="Sudbery P.E."/>
            <person name="Srikantha T."/>
            <person name="Zeng Q."/>
            <person name="Berman J."/>
            <person name="Berriman M."/>
            <person name="Heitman J."/>
            <person name="Gow N.A."/>
            <person name="Lorenz M.C."/>
            <person name="Birren B.W."/>
            <person name="Kellis M."/>
            <person name="Cuomo C.A."/>
        </authorList>
    </citation>
    <scope>NUCLEOTIDE SEQUENCE [LARGE SCALE GENOMIC DNA]</scope>
    <source>
        <strain evidence="6">ATCC 11503 / BCRC 21390 / CBS 2605 / JCM 1781 / NBRC 1676 / NRRL YB-4239</strain>
    </source>
</reference>
<dbReference type="AlphaFoldDB" id="A5DV03"/>
<accession>A5DV03</accession>
<keyword evidence="4" id="KW-1133">Transmembrane helix</keyword>